<keyword evidence="6" id="KW-0274">FAD</keyword>
<dbReference type="InterPro" id="IPR008219">
    <property type="entry name" value="PRODH_bac_arc"/>
</dbReference>
<comment type="catalytic activity">
    <reaction evidence="9">
        <text>L-proline + a quinone = (S)-1-pyrroline-5-carboxylate + a quinol + H(+)</text>
        <dbReference type="Rhea" id="RHEA:23784"/>
        <dbReference type="ChEBI" id="CHEBI:15378"/>
        <dbReference type="ChEBI" id="CHEBI:17388"/>
        <dbReference type="ChEBI" id="CHEBI:24646"/>
        <dbReference type="ChEBI" id="CHEBI:60039"/>
        <dbReference type="ChEBI" id="CHEBI:132124"/>
        <dbReference type="EC" id="1.5.5.2"/>
    </reaction>
</comment>
<evidence type="ECO:0000256" key="8">
    <source>
        <dbReference type="ARBA" id="ARBA00023062"/>
    </source>
</evidence>
<evidence type="ECO:0000256" key="3">
    <source>
        <dbReference type="ARBA" id="ARBA00012695"/>
    </source>
</evidence>
<evidence type="ECO:0000259" key="10">
    <source>
        <dbReference type="Pfam" id="PF01619"/>
    </source>
</evidence>
<reference evidence="11 12" key="1">
    <citation type="journal article" date="2019" name="Int. J. Syst. Evol. Microbiol.">
        <title>The Global Catalogue of Microorganisms (GCM) 10K type strain sequencing project: providing services to taxonomists for standard genome sequencing and annotation.</title>
        <authorList>
            <consortium name="The Broad Institute Genomics Platform"/>
            <consortium name="The Broad Institute Genome Sequencing Center for Infectious Disease"/>
            <person name="Wu L."/>
            <person name="Ma J."/>
        </authorList>
    </citation>
    <scope>NUCLEOTIDE SEQUENCE [LARGE SCALE GENOMIC DNA]</scope>
    <source>
        <strain evidence="11 12">DT85</strain>
    </source>
</reference>
<dbReference type="Proteomes" id="UP001596398">
    <property type="component" value="Unassembled WGS sequence"/>
</dbReference>
<evidence type="ECO:0000256" key="4">
    <source>
        <dbReference type="ARBA" id="ARBA00022630"/>
    </source>
</evidence>
<evidence type="ECO:0000256" key="5">
    <source>
        <dbReference type="ARBA" id="ARBA00022741"/>
    </source>
</evidence>
<dbReference type="InterPro" id="IPR015659">
    <property type="entry name" value="Proline_oxidase"/>
</dbReference>
<dbReference type="PIRSF" id="PIRSF000196">
    <property type="entry name" value="Pro_dehydrog"/>
    <property type="match status" value="1"/>
</dbReference>
<dbReference type="InterPro" id="IPR029041">
    <property type="entry name" value="FAD-linked_oxidoreductase-like"/>
</dbReference>
<dbReference type="AlphaFoldDB" id="A0ABD5ZPT6"/>
<evidence type="ECO:0000313" key="12">
    <source>
        <dbReference type="Proteomes" id="UP001596398"/>
    </source>
</evidence>
<keyword evidence="7" id="KW-0560">Oxidoreductase</keyword>
<organism evidence="11 12">
    <name type="scientific">Halosegnis marinus</name>
    <dbReference type="NCBI Taxonomy" id="3034023"/>
    <lineage>
        <taxon>Archaea</taxon>
        <taxon>Methanobacteriati</taxon>
        <taxon>Methanobacteriota</taxon>
        <taxon>Stenosarchaea group</taxon>
        <taxon>Halobacteria</taxon>
        <taxon>Halobacteriales</taxon>
        <taxon>Natronomonadaceae</taxon>
        <taxon>Halosegnis</taxon>
    </lineage>
</organism>
<keyword evidence="4" id="KW-0285">Flavoprotein</keyword>
<keyword evidence="12" id="KW-1185">Reference proteome</keyword>
<dbReference type="RefSeq" id="WP_276233374.1">
    <property type="nucleotide sequence ID" value="NZ_CP119802.1"/>
</dbReference>
<dbReference type="SUPFAM" id="SSF51730">
    <property type="entry name" value="FAD-linked oxidoreductase"/>
    <property type="match status" value="1"/>
</dbReference>
<evidence type="ECO:0000256" key="2">
    <source>
        <dbReference type="ARBA" id="ARBA00004739"/>
    </source>
</evidence>
<dbReference type="EMBL" id="JBHTAP010000001">
    <property type="protein sequence ID" value="MFC7235243.1"/>
    <property type="molecule type" value="Genomic_DNA"/>
</dbReference>
<dbReference type="Pfam" id="PF01619">
    <property type="entry name" value="Pro_dh"/>
    <property type="match status" value="1"/>
</dbReference>
<dbReference type="GeneID" id="79266933"/>
<keyword evidence="5" id="KW-0547">Nucleotide-binding</keyword>
<dbReference type="GO" id="GO:0004657">
    <property type="term" value="F:proline dehydrogenase activity"/>
    <property type="evidence" value="ECO:0007669"/>
    <property type="project" value="UniProtKB-EC"/>
</dbReference>
<sequence>MLPPIASNFVAGESVPTALAHTRELNEGGVGAILNLLGEHYDDRANAAADAAVYRELIAQIGESDLDARVSVKPSQIGLDVGPDTFEENLSAVVDAAAEHDAFVWVDMEDHTTVDTTLDAFEANVTEYPNMGLCVQSNMKRTRDDLERLVELPGTVRLVKGAYDPPKEIAYKEKADVNRAYREDLAYLFEHADRVAVGSHDPAMVQRAKELHDEFGTPFEVQMLMGVREDEQFDLAAQGYDVYQYVPFGDKWLSYFYRRVRERKENALFALRALVSG</sequence>
<dbReference type="PANTHER" id="PTHR13914:SF0">
    <property type="entry name" value="PROLINE DEHYDROGENASE 1, MITOCHONDRIAL"/>
    <property type="match status" value="1"/>
</dbReference>
<name>A0ABD5ZPT6_9EURY</name>
<gene>
    <name evidence="11" type="ORF">ACFQJ4_07950</name>
</gene>
<proteinExistence type="predicted"/>
<comment type="cofactor">
    <cofactor evidence="1">
        <name>FAD</name>
        <dbReference type="ChEBI" id="CHEBI:57692"/>
    </cofactor>
</comment>
<evidence type="ECO:0000256" key="6">
    <source>
        <dbReference type="ARBA" id="ARBA00022827"/>
    </source>
</evidence>
<accession>A0ABD5ZPT6</accession>
<comment type="caution">
    <text evidence="11">The sequence shown here is derived from an EMBL/GenBank/DDBJ whole genome shotgun (WGS) entry which is preliminary data.</text>
</comment>
<keyword evidence="8" id="KW-0642">Proline metabolism</keyword>
<dbReference type="EC" id="1.5.5.2" evidence="3"/>
<evidence type="ECO:0000256" key="1">
    <source>
        <dbReference type="ARBA" id="ARBA00001974"/>
    </source>
</evidence>
<dbReference type="GO" id="GO:0006560">
    <property type="term" value="P:proline metabolic process"/>
    <property type="evidence" value="ECO:0007669"/>
    <property type="project" value="UniProtKB-KW"/>
</dbReference>
<evidence type="ECO:0000256" key="9">
    <source>
        <dbReference type="ARBA" id="ARBA00048779"/>
    </source>
</evidence>
<dbReference type="Gene3D" id="3.20.20.220">
    <property type="match status" value="1"/>
</dbReference>
<evidence type="ECO:0000256" key="7">
    <source>
        <dbReference type="ARBA" id="ARBA00023002"/>
    </source>
</evidence>
<dbReference type="GO" id="GO:0000166">
    <property type="term" value="F:nucleotide binding"/>
    <property type="evidence" value="ECO:0007669"/>
    <property type="project" value="UniProtKB-KW"/>
</dbReference>
<feature type="domain" description="Proline dehydrogenase" evidence="10">
    <location>
        <begin position="19"/>
        <end position="269"/>
    </location>
</feature>
<protein>
    <recommendedName>
        <fullName evidence="3">proline dehydrogenase</fullName>
        <ecNumber evidence="3">1.5.5.2</ecNumber>
    </recommendedName>
</protein>
<dbReference type="PANTHER" id="PTHR13914">
    <property type="entry name" value="PROLINE OXIDASE"/>
    <property type="match status" value="1"/>
</dbReference>
<comment type="pathway">
    <text evidence="2">Amino-acid degradation; L-proline degradation into L-glutamate; L-glutamate from L-proline: step 1/2.</text>
</comment>
<evidence type="ECO:0000313" key="11">
    <source>
        <dbReference type="EMBL" id="MFC7235243.1"/>
    </source>
</evidence>
<dbReference type="InterPro" id="IPR002872">
    <property type="entry name" value="Proline_DH_dom"/>
</dbReference>